<comment type="similarity">
    <text evidence="2">Belongs to the peptidase S1 family. CLIP subfamily.</text>
</comment>
<dbReference type="InterPro" id="IPR043504">
    <property type="entry name" value="Peptidase_S1_PA_chymotrypsin"/>
</dbReference>
<dbReference type="InParanoid" id="E4X6E7"/>
<dbReference type="EMBL" id="FN653027">
    <property type="protein sequence ID" value="CBY07911.1"/>
    <property type="molecule type" value="Genomic_DNA"/>
</dbReference>
<evidence type="ECO:0000256" key="1">
    <source>
        <dbReference type="ARBA" id="ARBA00023157"/>
    </source>
</evidence>
<dbReference type="GO" id="GO:0004252">
    <property type="term" value="F:serine-type endopeptidase activity"/>
    <property type="evidence" value="ECO:0007669"/>
    <property type="project" value="InterPro"/>
</dbReference>
<dbReference type="InterPro" id="IPR033116">
    <property type="entry name" value="TRYPSIN_SER"/>
</dbReference>
<evidence type="ECO:0000259" key="3">
    <source>
        <dbReference type="PROSITE" id="PS50240"/>
    </source>
</evidence>
<reference evidence="4" key="1">
    <citation type="journal article" date="2010" name="Science">
        <title>Plasticity of animal genome architecture unmasked by rapid evolution of a pelagic tunicate.</title>
        <authorList>
            <person name="Denoeud F."/>
            <person name="Henriet S."/>
            <person name="Mungpakdee S."/>
            <person name="Aury J.M."/>
            <person name="Da Silva C."/>
            <person name="Brinkmann H."/>
            <person name="Mikhaleva J."/>
            <person name="Olsen L.C."/>
            <person name="Jubin C."/>
            <person name="Canestro C."/>
            <person name="Bouquet J.M."/>
            <person name="Danks G."/>
            <person name="Poulain J."/>
            <person name="Campsteijn C."/>
            <person name="Adamski M."/>
            <person name="Cross I."/>
            <person name="Yadetie F."/>
            <person name="Muffato M."/>
            <person name="Louis A."/>
            <person name="Butcher S."/>
            <person name="Tsagkogeorga G."/>
            <person name="Konrad A."/>
            <person name="Singh S."/>
            <person name="Jensen M.F."/>
            <person name="Cong E.H."/>
            <person name="Eikeseth-Otteraa H."/>
            <person name="Noel B."/>
            <person name="Anthouard V."/>
            <person name="Porcel B.M."/>
            <person name="Kachouri-Lafond R."/>
            <person name="Nishino A."/>
            <person name="Ugolini M."/>
            <person name="Chourrout P."/>
            <person name="Nishida H."/>
            <person name="Aasland R."/>
            <person name="Huzurbazar S."/>
            <person name="Westhof E."/>
            <person name="Delsuc F."/>
            <person name="Lehrach H."/>
            <person name="Reinhardt R."/>
            <person name="Weissenbach J."/>
            <person name="Roy S.W."/>
            <person name="Artiguenave F."/>
            <person name="Postlethwait J.H."/>
            <person name="Manak J.R."/>
            <person name="Thompson E.M."/>
            <person name="Jaillon O."/>
            <person name="Du Pasquier L."/>
            <person name="Boudinot P."/>
            <person name="Liberles D.A."/>
            <person name="Volff J.N."/>
            <person name="Philippe H."/>
            <person name="Lenhard B."/>
            <person name="Roest Crollius H."/>
            <person name="Wincker P."/>
            <person name="Chourrout D."/>
        </authorList>
    </citation>
    <scope>NUCLEOTIDE SEQUENCE [LARGE SCALE GENOMIC DNA]</scope>
</reference>
<dbReference type="OrthoDB" id="8250810at2759"/>
<dbReference type="Proteomes" id="UP000001307">
    <property type="component" value="Unassembled WGS sequence"/>
</dbReference>
<gene>
    <name evidence="4" type="ORF">GSOID_T00003273001</name>
</gene>
<dbReference type="InterPro" id="IPR051487">
    <property type="entry name" value="Ser/Thr_Proteases_Immune/Dev"/>
</dbReference>
<dbReference type="Gene3D" id="2.40.10.10">
    <property type="entry name" value="Trypsin-like serine proteases"/>
    <property type="match status" value="1"/>
</dbReference>
<name>E4X6E7_OIKDI</name>
<evidence type="ECO:0000256" key="2">
    <source>
        <dbReference type="ARBA" id="ARBA00024195"/>
    </source>
</evidence>
<evidence type="ECO:0000313" key="5">
    <source>
        <dbReference type="Proteomes" id="UP000001307"/>
    </source>
</evidence>
<dbReference type="PROSITE" id="PS00135">
    <property type="entry name" value="TRYPSIN_SER"/>
    <property type="match status" value="1"/>
</dbReference>
<evidence type="ECO:0000313" key="4">
    <source>
        <dbReference type="EMBL" id="CBY07911.1"/>
    </source>
</evidence>
<dbReference type="Pfam" id="PF00089">
    <property type="entry name" value="Trypsin"/>
    <property type="match status" value="1"/>
</dbReference>
<dbReference type="InterPro" id="IPR009003">
    <property type="entry name" value="Peptidase_S1_PA"/>
</dbReference>
<sequence length="103" mass="11211">MNAETCEKLCQRLPGWTEKGMVCAGLGAQDTCSGDSGGPLSCSAFISANSTTRTWFLRGVTSFGDAHCGSGNPAAYADVEEYTSWIADEIYRVENEKMEEYDY</sequence>
<feature type="domain" description="Peptidase S1" evidence="3">
    <location>
        <begin position="1"/>
        <end position="91"/>
    </location>
</feature>
<dbReference type="InterPro" id="IPR001254">
    <property type="entry name" value="Trypsin_dom"/>
</dbReference>
<dbReference type="PANTHER" id="PTHR24256">
    <property type="entry name" value="TRYPTASE-RELATED"/>
    <property type="match status" value="1"/>
</dbReference>
<keyword evidence="5" id="KW-1185">Reference proteome</keyword>
<dbReference type="AlphaFoldDB" id="E4X6E7"/>
<keyword evidence="1" id="KW-1015">Disulfide bond</keyword>
<accession>E4X6E7</accession>
<dbReference type="PROSITE" id="PS50240">
    <property type="entry name" value="TRYPSIN_DOM"/>
    <property type="match status" value="1"/>
</dbReference>
<protein>
    <recommendedName>
        <fullName evidence="3">Peptidase S1 domain-containing protein</fullName>
    </recommendedName>
</protein>
<dbReference type="GO" id="GO:0006508">
    <property type="term" value="P:proteolysis"/>
    <property type="evidence" value="ECO:0007669"/>
    <property type="project" value="InterPro"/>
</dbReference>
<organism evidence="4">
    <name type="scientific">Oikopleura dioica</name>
    <name type="common">Tunicate</name>
    <dbReference type="NCBI Taxonomy" id="34765"/>
    <lineage>
        <taxon>Eukaryota</taxon>
        <taxon>Metazoa</taxon>
        <taxon>Chordata</taxon>
        <taxon>Tunicata</taxon>
        <taxon>Appendicularia</taxon>
        <taxon>Copelata</taxon>
        <taxon>Oikopleuridae</taxon>
        <taxon>Oikopleura</taxon>
    </lineage>
</organism>
<dbReference type="SUPFAM" id="SSF50494">
    <property type="entry name" value="Trypsin-like serine proteases"/>
    <property type="match status" value="1"/>
</dbReference>
<proteinExistence type="inferred from homology"/>